<dbReference type="PANTHER" id="PTHR22916:SF3">
    <property type="entry name" value="UDP-GLCNAC:BETAGAL BETA-1,3-N-ACETYLGLUCOSAMINYLTRANSFERASE-LIKE PROTEIN 1"/>
    <property type="match status" value="1"/>
</dbReference>
<protein>
    <submittedName>
        <fullName evidence="2">Glycosyltransferase</fullName>
    </submittedName>
</protein>
<evidence type="ECO:0000259" key="1">
    <source>
        <dbReference type="Pfam" id="PF00535"/>
    </source>
</evidence>
<reference evidence="2" key="2">
    <citation type="submission" date="2021-04" db="EMBL/GenBank/DDBJ databases">
        <authorList>
            <person name="Gilroy R."/>
        </authorList>
    </citation>
    <scope>NUCLEOTIDE SEQUENCE</scope>
    <source>
        <strain evidence="2">ChiHjej12B11-14209</strain>
    </source>
</reference>
<dbReference type="PANTHER" id="PTHR22916">
    <property type="entry name" value="GLYCOSYLTRANSFERASE"/>
    <property type="match status" value="1"/>
</dbReference>
<accession>A0A9D2EY53</accession>
<dbReference type="EMBL" id="DXBM01000034">
    <property type="protein sequence ID" value="HIZ46138.1"/>
    <property type="molecule type" value="Genomic_DNA"/>
</dbReference>
<dbReference type="AlphaFoldDB" id="A0A9D2EY53"/>
<dbReference type="Pfam" id="PF00535">
    <property type="entry name" value="Glycos_transf_2"/>
    <property type="match status" value="1"/>
</dbReference>
<dbReference type="InterPro" id="IPR029044">
    <property type="entry name" value="Nucleotide-diphossugar_trans"/>
</dbReference>
<dbReference type="Gene3D" id="3.90.550.10">
    <property type="entry name" value="Spore Coat Polysaccharide Biosynthesis Protein SpsA, Chain A"/>
    <property type="match status" value="1"/>
</dbReference>
<dbReference type="GO" id="GO:0016758">
    <property type="term" value="F:hexosyltransferase activity"/>
    <property type="evidence" value="ECO:0007669"/>
    <property type="project" value="UniProtKB-ARBA"/>
</dbReference>
<name>A0A9D2EY53_9ACTN</name>
<evidence type="ECO:0000313" key="2">
    <source>
        <dbReference type="EMBL" id="HIZ46138.1"/>
    </source>
</evidence>
<dbReference type="SUPFAM" id="SSF53448">
    <property type="entry name" value="Nucleotide-diphospho-sugar transferases"/>
    <property type="match status" value="1"/>
</dbReference>
<proteinExistence type="predicted"/>
<dbReference type="CDD" id="cd00761">
    <property type="entry name" value="Glyco_tranf_GTA_type"/>
    <property type="match status" value="1"/>
</dbReference>
<reference evidence="2" key="1">
    <citation type="journal article" date="2021" name="PeerJ">
        <title>Extensive microbial diversity within the chicken gut microbiome revealed by metagenomics and culture.</title>
        <authorList>
            <person name="Gilroy R."/>
            <person name="Ravi A."/>
            <person name="Getino M."/>
            <person name="Pursley I."/>
            <person name="Horton D.L."/>
            <person name="Alikhan N.F."/>
            <person name="Baker D."/>
            <person name="Gharbi K."/>
            <person name="Hall N."/>
            <person name="Watson M."/>
            <person name="Adriaenssens E.M."/>
            <person name="Foster-Nyarko E."/>
            <person name="Jarju S."/>
            <person name="Secka A."/>
            <person name="Antonio M."/>
            <person name="Oren A."/>
            <person name="Chaudhuri R.R."/>
            <person name="La Ragione R."/>
            <person name="Hildebrand F."/>
            <person name="Pallen M.J."/>
        </authorList>
    </citation>
    <scope>NUCLEOTIDE SEQUENCE</scope>
    <source>
        <strain evidence="2">ChiHjej12B11-14209</strain>
    </source>
</reference>
<dbReference type="InterPro" id="IPR001173">
    <property type="entry name" value="Glyco_trans_2-like"/>
</dbReference>
<organism evidence="2 3">
    <name type="scientific">Candidatus Olsenella pullistercoris</name>
    <dbReference type="NCBI Taxonomy" id="2838712"/>
    <lineage>
        <taxon>Bacteria</taxon>
        <taxon>Bacillati</taxon>
        <taxon>Actinomycetota</taxon>
        <taxon>Coriobacteriia</taxon>
        <taxon>Coriobacteriales</taxon>
        <taxon>Atopobiaceae</taxon>
        <taxon>Olsenella</taxon>
    </lineage>
</organism>
<dbReference type="Proteomes" id="UP000824062">
    <property type="component" value="Unassembled WGS sequence"/>
</dbReference>
<feature type="domain" description="Glycosyltransferase 2-like" evidence="1">
    <location>
        <begin position="4"/>
        <end position="135"/>
    </location>
</feature>
<gene>
    <name evidence="2" type="ORF">IAA19_03845</name>
</gene>
<comment type="caution">
    <text evidence="2">The sequence shown here is derived from an EMBL/GenBank/DDBJ whole genome shotgun (WGS) entry which is preliminary data.</text>
</comment>
<evidence type="ECO:0000313" key="3">
    <source>
        <dbReference type="Proteomes" id="UP000824062"/>
    </source>
</evidence>
<sequence length="344" mass="39817">MKLSICIPVYNTDITYLNECISSILNQGFDGYEIIVVDDGSSQRYRETLVEFCQINTKIKLLLRSHSGLRGARVAAFREARGEYVLCIDSDDCLVGNDALGKLVDFLESRNKPDIACFNATESLDRPKKIVEYGAMFEKTIDVDKDEFIIKFSKTYKLNNLCFKCFRRELTEKLELDEQIQLNMCEDRLFTAQILRHASTISILDSILYFYRQHDDSMVKRRFSIDNYYQRAQVERIVEQIIIEITGEHIHNYASRLKWCVGDLCETRRTISIYAERVEIYRKIASDVFFLESIDGCIKSKDKSGVDARLVATLLLKKHWRAVDAALLVRNQVVSLIKRQPALL</sequence>